<reference evidence="9" key="1">
    <citation type="submission" date="2023-06" db="EMBL/GenBank/DDBJ databases">
        <authorList>
            <person name="Kurt Z."/>
        </authorList>
    </citation>
    <scope>NUCLEOTIDE SEQUENCE</scope>
</reference>
<dbReference type="PROSITE" id="PS00018">
    <property type="entry name" value="EF_HAND_1"/>
    <property type="match status" value="2"/>
</dbReference>
<name>A0AA86QGX7_9EUKA</name>
<keyword evidence="3" id="KW-0963">Cytoplasm</keyword>
<dbReference type="GO" id="GO:0043226">
    <property type="term" value="C:organelle"/>
    <property type="evidence" value="ECO:0007669"/>
    <property type="project" value="UniProtKB-ARBA"/>
</dbReference>
<evidence type="ECO:0000256" key="6">
    <source>
        <dbReference type="ARBA" id="ARBA00022837"/>
    </source>
</evidence>
<evidence type="ECO:0000256" key="7">
    <source>
        <dbReference type="ARBA" id="ARBA00023136"/>
    </source>
</evidence>
<feature type="domain" description="EF-hand" evidence="8">
    <location>
        <begin position="42"/>
        <end position="77"/>
    </location>
</feature>
<dbReference type="InterPro" id="IPR011992">
    <property type="entry name" value="EF-hand-dom_pair"/>
</dbReference>
<keyword evidence="6" id="KW-0106">Calcium</keyword>
<sequence>MKFIKPDVDKCRQAFEAIDTDKSGTLDIKELISAFAKMGINLTHQEFLVYLSLVDQNGDAQMNFEEFRHFMYILQNASLKDKAKIIFLSTDSDCSGTIDKKELARLFKKLELNISEQKIGELVESAADQKDGTLSYEMFQALVKKISE</sequence>
<comment type="subcellular location">
    <subcellularLocation>
        <location evidence="2">Cytoplasm</location>
    </subcellularLocation>
    <subcellularLocation>
        <location evidence="1">Endomembrane system</location>
    </subcellularLocation>
</comment>
<reference evidence="10 11" key="2">
    <citation type="submission" date="2024-07" db="EMBL/GenBank/DDBJ databases">
        <authorList>
            <person name="Akdeniz Z."/>
        </authorList>
    </citation>
    <scope>NUCLEOTIDE SEQUENCE [LARGE SCALE GENOMIC DNA]</scope>
</reference>
<gene>
    <name evidence="10" type="ORF">HINF_LOCUS32638</name>
    <name evidence="9" type="ORF">HINF_LOCUS46819</name>
</gene>
<dbReference type="GO" id="GO:0005737">
    <property type="term" value="C:cytoplasm"/>
    <property type="evidence" value="ECO:0007669"/>
    <property type="project" value="UniProtKB-SubCell"/>
</dbReference>
<feature type="domain" description="EF-hand" evidence="8">
    <location>
        <begin position="6"/>
        <end position="41"/>
    </location>
</feature>
<dbReference type="Gene3D" id="1.10.238.10">
    <property type="entry name" value="EF-hand"/>
    <property type="match status" value="2"/>
</dbReference>
<accession>A0AA86QGX7</accession>
<feature type="domain" description="EF-hand" evidence="8">
    <location>
        <begin position="78"/>
        <end position="113"/>
    </location>
</feature>
<keyword evidence="11" id="KW-1185">Reference proteome</keyword>
<dbReference type="GO" id="GO:0012505">
    <property type="term" value="C:endomembrane system"/>
    <property type="evidence" value="ECO:0007669"/>
    <property type="project" value="UniProtKB-SubCell"/>
</dbReference>
<dbReference type="Proteomes" id="UP001642409">
    <property type="component" value="Unassembled WGS sequence"/>
</dbReference>
<dbReference type="InterPro" id="IPR018247">
    <property type="entry name" value="EF_Hand_1_Ca_BS"/>
</dbReference>
<keyword evidence="4" id="KW-0479">Metal-binding</keyword>
<evidence type="ECO:0000256" key="5">
    <source>
        <dbReference type="ARBA" id="ARBA00022737"/>
    </source>
</evidence>
<evidence type="ECO:0000313" key="11">
    <source>
        <dbReference type="Proteomes" id="UP001642409"/>
    </source>
</evidence>
<evidence type="ECO:0000256" key="3">
    <source>
        <dbReference type="ARBA" id="ARBA00022490"/>
    </source>
</evidence>
<evidence type="ECO:0000256" key="2">
    <source>
        <dbReference type="ARBA" id="ARBA00004496"/>
    </source>
</evidence>
<dbReference type="Pfam" id="PF13499">
    <property type="entry name" value="EF-hand_7"/>
    <property type="match status" value="2"/>
</dbReference>
<dbReference type="PANTHER" id="PTHR46735">
    <property type="entry name" value="CALPAIN, SMALL SUBUNIT 1 A-RELATED"/>
    <property type="match status" value="1"/>
</dbReference>
<dbReference type="FunFam" id="1.10.238.10:FF:000178">
    <property type="entry name" value="Calmodulin-2 A"/>
    <property type="match status" value="1"/>
</dbReference>
<dbReference type="PROSITE" id="PS50222">
    <property type="entry name" value="EF_HAND_2"/>
    <property type="match status" value="3"/>
</dbReference>
<evidence type="ECO:0000259" key="8">
    <source>
        <dbReference type="PROSITE" id="PS50222"/>
    </source>
</evidence>
<dbReference type="SMART" id="SM00054">
    <property type="entry name" value="EFh"/>
    <property type="match status" value="3"/>
</dbReference>
<protein>
    <submittedName>
        <fullName evidence="9">EF hand domain-containing protein</fullName>
    </submittedName>
    <submittedName>
        <fullName evidence="10">EF_hand domain-containing protein</fullName>
    </submittedName>
</protein>
<dbReference type="InterPro" id="IPR002048">
    <property type="entry name" value="EF_hand_dom"/>
</dbReference>
<proteinExistence type="predicted"/>
<dbReference type="PANTHER" id="PTHR46735:SF3">
    <property type="entry name" value="CALPAIN SMALL SUBUNIT 1-RELATED"/>
    <property type="match status" value="1"/>
</dbReference>
<dbReference type="GO" id="GO:0005509">
    <property type="term" value="F:calcium ion binding"/>
    <property type="evidence" value="ECO:0007669"/>
    <property type="project" value="InterPro"/>
</dbReference>
<dbReference type="AlphaFoldDB" id="A0AA86QGX7"/>
<evidence type="ECO:0000313" key="10">
    <source>
        <dbReference type="EMBL" id="CAL6029761.1"/>
    </source>
</evidence>
<dbReference type="SUPFAM" id="SSF47473">
    <property type="entry name" value="EF-hand"/>
    <property type="match status" value="1"/>
</dbReference>
<evidence type="ECO:0000256" key="4">
    <source>
        <dbReference type="ARBA" id="ARBA00022723"/>
    </source>
</evidence>
<dbReference type="EMBL" id="CAXDID020000112">
    <property type="protein sequence ID" value="CAL6029761.1"/>
    <property type="molecule type" value="Genomic_DNA"/>
</dbReference>
<evidence type="ECO:0000256" key="1">
    <source>
        <dbReference type="ARBA" id="ARBA00004308"/>
    </source>
</evidence>
<evidence type="ECO:0000313" key="9">
    <source>
        <dbReference type="EMBL" id="CAI9959174.1"/>
    </source>
</evidence>
<comment type="caution">
    <text evidence="9">The sequence shown here is derived from an EMBL/GenBank/DDBJ whole genome shotgun (WGS) entry which is preliminary data.</text>
</comment>
<keyword evidence="7" id="KW-0472">Membrane</keyword>
<organism evidence="9">
    <name type="scientific">Hexamita inflata</name>
    <dbReference type="NCBI Taxonomy" id="28002"/>
    <lineage>
        <taxon>Eukaryota</taxon>
        <taxon>Metamonada</taxon>
        <taxon>Diplomonadida</taxon>
        <taxon>Hexamitidae</taxon>
        <taxon>Hexamitinae</taxon>
        <taxon>Hexamita</taxon>
    </lineage>
</organism>
<dbReference type="EMBL" id="CATOUU010000916">
    <property type="protein sequence ID" value="CAI9959174.1"/>
    <property type="molecule type" value="Genomic_DNA"/>
</dbReference>
<keyword evidence="5" id="KW-0677">Repeat</keyword>